<feature type="domain" description="FAT" evidence="15">
    <location>
        <begin position="1756"/>
        <end position="2464"/>
    </location>
</feature>
<dbReference type="Pfam" id="PF02259">
    <property type="entry name" value="FAT"/>
    <property type="match status" value="1"/>
</dbReference>
<protein>
    <recommendedName>
        <fullName evidence="12">Serine/threonine-protein kinase ATR</fullName>
        <ecNumber evidence="3">2.7.11.1</ecNumber>
    </recommendedName>
</protein>
<dbReference type="CDD" id="cd00892">
    <property type="entry name" value="PIKKc_ATR"/>
    <property type="match status" value="1"/>
</dbReference>
<dbReference type="GO" id="GO:0005524">
    <property type="term" value="F:ATP binding"/>
    <property type="evidence" value="ECO:0007669"/>
    <property type="project" value="UniProtKB-KW"/>
</dbReference>
<feature type="domain" description="PI3K/PI4K catalytic" evidence="14">
    <location>
        <begin position="2576"/>
        <end position="2901"/>
    </location>
</feature>
<sequence length="2928" mass="313811">MATAPMAEDAESRLSRVLPSLLDYALGSAADSAAAAAAAAASASTSASTSAHSQPCYGLRLSETRTALHLLRLAAQQTELLTGPPGGALSLTRLMPRLMPQLAAEPAHAILAPHLALALAAAVPAVAARGGTQALQAMYEGARDALEDAVALADYFAFATECAPSGGWVPADVAVDLFPARAVHATDKFAEHLDSSVTVSVRCANGALQLGSVAACVLGACISNAAPLILASGGASCARSLLALARAEAARQGAPDLARVACLGTLVQLMQQRLHLPGVASEALELAISEASRAASATPALLRATAAVVRAAVASLASTDRRRLTAVLARSAEPLGRALAACAATSHAAPEDALRLLGALAAAHATACTCVREAVADAAVSFVDAAVHAAASATPGCRDTLADAVGAAAITAASLASQTRSADGQPPESPARKRRRQETSAPKNSRNLELSVTASGEDMHASKAQGVEKALVTHAKEASALPPPSASSAEVAARLNQLVLVARAVAPMRHRAAHVAVRDATAAWLNACGSWTGMHSSPLLQDPAVSEAVMAIVAEAARWRAPGAPACLSRGAESVDLFPPSWHNAETLLGYPFTTSTTAEMATNAKTIFASAKMLAMEAGMSLACFARRRDQFSKLAPKCAANAALADSEPAIRAAALGALPYITSDRRAIADAANQAGDLQCAAHAKLGMLQNDSSHVNLTHPLGFARAVVTLAASRSTGTDLSTTCVFDGRLYEPTLWAITSDPEERPIHQVMGQKLTNCLPMTESVLTASGAVREEVVALLQHIVATFHEQADSTLRAAALRLLRRCLCAAMAIRDLDAAMSHTESISRSPLPLKPDDWHVRVISACFSSRSSALAYSAVGFTAALIASDAVSEADTASEYAMLKCVNDILDDELPHHATGAAPMSQTSQGATAAARTITDTALCLVSILSHRVRVTKMSNALVVLVRRLDDARSASRRCLVGVLLRRMANRLHPTGGGTRKLLVETPILLEYLARSVLQSPALAAECADVLLGGADQKELLAIALPVSLPKLLEYERPGFDPRELVTEIARRLGRDPKDCLLQYGPMALARCYANSNRHTNHATKVTVERVEAITGMGLTKFLRESVQEIVHGIIWFGCADRGEDLRESSSHVKLMLSDVAGEIEVAGQSDPTELLAAHFVSLSTFLHQVLSGEGLHGDASGLVAAGRAPLASDPNEADGSRAVRCLDLVARLANERVADFAPQLIANLTRATNTKKLRSLALVAWHTFVSALGNCSKEALARHAPQVAVALAPSLEHGTEQECDNAASVLDAIASFATDAGVADAIRKWPTLPNRHQVFDFSAVADQLRGDVTPGRRMRMLLENVLHSNVSVRYTALTELLHTLREHGSKLPMEDVSLTKDDFPSASEVMGTLLLCCSEGEVRTSLSEPLKMRLAECLGELGAVDPSRCEVKPQKSERLPKNGRELRSVIVKEHLSRLYKSANDLETLNAATLGVQEILRQCTVEEEVHSTEETELWKNLDPELKSLLQPCLRSALQLQENASGAMPVAMTTDQGEISVSAIWESMLDSGMSFRRWLHLWLRRLVASLPTETSRLGEYARAVAGVLKASSSAMRFDMPLMLRLLPVACHAAVCYGGDAGAALVRCEVLAVLAAATKLRGRSGRSDGDGTDSAEVVAEGVNGTLPSSTNHSTTRTGGGVGLANVELAAQAIFQMLDTITQWHQPKPSEAIYRMHEEEMRHRQGKSESAASKRARAERKRVGDEFVDKVSLYLLAEAAVAVRAYARAIRYLHSHLRELHRDGVGGCLNPAHLLPDAIKTDTGVGGAGGTQGIGGNVVPSRSTSSSAAQPPAKIGFGTAADGALDLLREAHAGLADADSLLCLPSLRGREAFDDAVVIAEAEGRWGDALSLREQALQHASISRATTSSAEKKADESSRFHDLRQGQLKSLLHMGHLHSVVVHADAALTTHHSRGACASESRDPALAACTAHGVGAAWRLGQWDDLDRYLDVLDAPSRNSPASVEVNGVEAVSNVCVGKLLHELRHGSKERLSAAACEARQRLMESLPAAAMESYARAYPTLVSLQCVREVEECGLAFLGNGKASSDGQVVHDVGAVRTLVDGVPWSSRLSRCRTSLDAREPVLAARRQALAICGGAEDAGRLGRMWLSLAELARREGHVDAAESAVAEAISLKDSTAPMERAKLLWSRGLLHKAMHEIRAVCGVSALATPAAAAAAAPSQRRRGSTPSSSTSSSLLSSEAEAKAYLRLARWAHRTGQESKESLVSLYETACKGLSGRESGHFHLAEYHSELLEHMRKVRNAARGASSSSASRSTKSADRERAKRLSDDAQFYPIMVSCLRNYVRSMSHGHKHILRSLPRMLTLWFDLGDEVVDSRRANEYQSGSSLAHSWNEALGIARSWVDRAASDGALPSYAWLIVLSQLTGRLCHRNVDVRGVIRKVLATTLTHYPRQVVWRLVAAERSANEERAKEAREVRSLAERMQMSNGLVSLLRAFPKFIDTLQRLSYHKGDEAKKGTRTQPQFSIQRFLPQLHQTLPVNCVVPTEVQLNATLPSNNLVNAKWDPFGGGVVTIESIVDKVDVMKSLQKPKKVDFIGSDGSNYTMLCKPGDDLRKDGRMMEFNHALNALLSKAHRKSAPRVRTFAVVPLGEEWGVVEWVHNTRPLRFVLEDNYRVRGMWNDTNAPENTVRRIRQWYEAFPGYAQKPQAVRDPAALLRGVLKMFPPVLHSWFLSTYVEPSVWYLHKSNFTRSCAVWSMVGYVVGLGDRHGENILLDAATGSVLHIDFSCLFDRGLNLECPEVVPFRLTHNVVDGFGVEGVDGMYRKACCSVLAVLREERNTLESVLEAFVHDPLFEWARDGSAAAAARDALSRIKERLSGIVVTAVERLQRGGHAPSLPMSVDGQVRKLIADATNHELLGRMYIWWMPFW</sequence>
<feature type="region of interest" description="Disordered" evidence="13">
    <location>
        <begin position="416"/>
        <end position="450"/>
    </location>
</feature>
<keyword evidence="4" id="KW-0723">Serine/threonine-protein kinase</keyword>
<gene>
    <name evidence="17" type="ORF">PPROV_000574800</name>
</gene>
<evidence type="ECO:0000256" key="13">
    <source>
        <dbReference type="SAM" id="MobiDB-lite"/>
    </source>
</evidence>
<evidence type="ECO:0000256" key="10">
    <source>
        <dbReference type="ARBA" id="ARBA00023204"/>
    </source>
</evidence>
<dbReference type="PROSITE" id="PS51189">
    <property type="entry name" value="FAT"/>
    <property type="match status" value="1"/>
</dbReference>
<dbReference type="InterPro" id="IPR014009">
    <property type="entry name" value="PIK_FAT"/>
</dbReference>
<dbReference type="GO" id="GO:0005694">
    <property type="term" value="C:chromosome"/>
    <property type="evidence" value="ECO:0007669"/>
    <property type="project" value="TreeGrafter"/>
</dbReference>
<dbReference type="SUPFAM" id="SSF48371">
    <property type="entry name" value="ARM repeat"/>
    <property type="match status" value="2"/>
</dbReference>
<evidence type="ECO:0000256" key="5">
    <source>
        <dbReference type="ARBA" id="ARBA00022679"/>
    </source>
</evidence>
<evidence type="ECO:0000259" key="16">
    <source>
        <dbReference type="PROSITE" id="PS51190"/>
    </source>
</evidence>
<dbReference type="InterPro" id="IPR018936">
    <property type="entry name" value="PI3/4_kinase_CS"/>
</dbReference>
<dbReference type="Gene3D" id="1.10.1070.11">
    <property type="entry name" value="Phosphatidylinositol 3-/4-kinase, catalytic domain"/>
    <property type="match status" value="1"/>
</dbReference>
<dbReference type="SUPFAM" id="SSF56112">
    <property type="entry name" value="Protein kinase-like (PK-like)"/>
    <property type="match status" value="1"/>
</dbReference>
<dbReference type="InterPro" id="IPR003152">
    <property type="entry name" value="FATC_dom"/>
</dbReference>
<keyword evidence="10" id="KW-0234">DNA repair</keyword>
<keyword evidence="8" id="KW-0418">Kinase</keyword>
<dbReference type="PROSITE" id="PS00916">
    <property type="entry name" value="PI3_4_KINASE_2"/>
    <property type="match status" value="1"/>
</dbReference>
<dbReference type="InterPro" id="IPR016024">
    <property type="entry name" value="ARM-type_fold"/>
</dbReference>
<dbReference type="Pfam" id="PF23593">
    <property type="entry name" value="HEAT_ATR"/>
    <property type="match status" value="1"/>
</dbReference>
<dbReference type="EMBL" id="BNJQ01000015">
    <property type="protein sequence ID" value="GHP07005.1"/>
    <property type="molecule type" value="Genomic_DNA"/>
</dbReference>
<dbReference type="Proteomes" id="UP000660262">
    <property type="component" value="Unassembled WGS sequence"/>
</dbReference>
<dbReference type="GO" id="GO:0000723">
    <property type="term" value="P:telomere maintenance"/>
    <property type="evidence" value="ECO:0007669"/>
    <property type="project" value="TreeGrafter"/>
</dbReference>
<reference evidence="17" key="1">
    <citation type="submission" date="2020-10" db="EMBL/GenBank/DDBJ databases">
        <title>Unveiling of a novel bifunctional photoreceptor, Dualchrome1, isolated from a cosmopolitan green alga.</title>
        <authorList>
            <person name="Suzuki S."/>
            <person name="Kawachi M."/>
        </authorList>
    </citation>
    <scope>NUCLEOTIDE SEQUENCE</scope>
    <source>
        <strain evidence="17">NIES 2893</strain>
    </source>
</reference>
<dbReference type="Pfam" id="PF08064">
    <property type="entry name" value="UME"/>
    <property type="match status" value="1"/>
</dbReference>
<comment type="similarity">
    <text evidence="2">Belongs to the PI3/PI4-kinase family. ATM subfamily.</text>
</comment>
<feature type="compositionally biased region" description="Polar residues" evidence="13">
    <location>
        <begin position="439"/>
        <end position="450"/>
    </location>
</feature>
<evidence type="ECO:0000256" key="8">
    <source>
        <dbReference type="ARBA" id="ARBA00022777"/>
    </source>
</evidence>
<evidence type="ECO:0000313" key="18">
    <source>
        <dbReference type="Proteomes" id="UP000660262"/>
    </source>
</evidence>
<evidence type="ECO:0000256" key="7">
    <source>
        <dbReference type="ARBA" id="ARBA00022763"/>
    </source>
</evidence>
<evidence type="ECO:0000256" key="2">
    <source>
        <dbReference type="ARBA" id="ARBA00010769"/>
    </source>
</evidence>
<dbReference type="InterPro" id="IPR000403">
    <property type="entry name" value="PI3/4_kinase_cat_dom"/>
</dbReference>
<evidence type="ECO:0000259" key="15">
    <source>
        <dbReference type="PROSITE" id="PS51189"/>
    </source>
</evidence>
<dbReference type="GO" id="GO:0004674">
    <property type="term" value="F:protein serine/threonine kinase activity"/>
    <property type="evidence" value="ECO:0007669"/>
    <property type="project" value="UniProtKB-KW"/>
</dbReference>
<dbReference type="SMART" id="SM01343">
    <property type="entry name" value="FATC"/>
    <property type="match status" value="1"/>
</dbReference>
<dbReference type="OrthoDB" id="381190at2759"/>
<evidence type="ECO:0000256" key="1">
    <source>
        <dbReference type="ARBA" id="ARBA00004123"/>
    </source>
</evidence>
<organism evidence="17 18">
    <name type="scientific">Pycnococcus provasolii</name>
    <dbReference type="NCBI Taxonomy" id="41880"/>
    <lineage>
        <taxon>Eukaryota</taxon>
        <taxon>Viridiplantae</taxon>
        <taxon>Chlorophyta</taxon>
        <taxon>Pseudoscourfieldiophyceae</taxon>
        <taxon>Pseudoscourfieldiales</taxon>
        <taxon>Pycnococcaceae</taxon>
        <taxon>Pycnococcus</taxon>
    </lineage>
</organism>
<evidence type="ECO:0000256" key="9">
    <source>
        <dbReference type="ARBA" id="ARBA00022840"/>
    </source>
</evidence>
<keyword evidence="6" id="KW-0547">Nucleotide-binding</keyword>
<feature type="compositionally biased region" description="Low complexity" evidence="13">
    <location>
        <begin position="2227"/>
        <end position="2237"/>
    </location>
</feature>
<dbReference type="PANTHER" id="PTHR11139">
    <property type="entry name" value="ATAXIA TELANGIECTASIA MUTATED ATM -RELATED"/>
    <property type="match status" value="1"/>
</dbReference>
<evidence type="ECO:0000256" key="3">
    <source>
        <dbReference type="ARBA" id="ARBA00012513"/>
    </source>
</evidence>
<dbReference type="Pfam" id="PF02260">
    <property type="entry name" value="FATC"/>
    <property type="match status" value="1"/>
</dbReference>
<dbReference type="PROSITE" id="PS50290">
    <property type="entry name" value="PI3_4_KINASE_3"/>
    <property type="match status" value="1"/>
</dbReference>
<keyword evidence="11" id="KW-0539">Nucleus</keyword>
<evidence type="ECO:0000313" key="17">
    <source>
        <dbReference type="EMBL" id="GHP07005.1"/>
    </source>
</evidence>
<dbReference type="Gene3D" id="3.30.1010.10">
    <property type="entry name" value="Phosphatidylinositol 3-kinase Catalytic Subunit, Chain A, domain 4"/>
    <property type="match status" value="1"/>
</dbReference>
<evidence type="ECO:0000256" key="6">
    <source>
        <dbReference type="ARBA" id="ARBA00022741"/>
    </source>
</evidence>
<feature type="compositionally biased region" description="Low complexity" evidence="13">
    <location>
        <begin position="2303"/>
        <end position="2316"/>
    </location>
</feature>
<dbReference type="Pfam" id="PF00454">
    <property type="entry name" value="PI3_PI4_kinase"/>
    <property type="match status" value="1"/>
</dbReference>
<accession>A0A830HJV7</accession>
<dbReference type="PANTHER" id="PTHR11139:SF69">
    <property type="entry name" value="SERINE_THREONINE-PROTEIN KINASE ATR"/>
    <property type="match status" value="1"/>
</dbReference>
<dbReference type="GO" id="GO:0000077">
    <property type="term" value="P:DNA damage checkpoint signaling"/>
    <property type="evidence" value="ECO:0007669"/>
    <property type="project" value="TreeGrafter"/>
</dbReference>
<feature type="region of interest" description="Disordered" evidence="13">
    <location>
        <begin position="2301"/>
        <end position="2324"/>
    </location>
</feature>
<dbReference type="InterPro" id="IPR036940">
    <property type="entry name" value="PI3/4_kinase_cat_sf"/>
</dbReference>
<dbReference type="PROSITE" id="PS51190">
    <property type="entry name" value="FATC"/>
    <property type="match status" value="1"/>
</dbReference>
<evidence type="ECO:0000259" key="14">
    <source>
        <dbReference type="PROSITE" id="PS50290"/>
    </source>
</evidence>
<dbReference type="InterPro" id="IPR012993">
    <property type="entry name" value="UME"/>
</dbReference>
<dbReference type="SMART" id="SM00146">
    <property type="entry name" value="PI3Kc"/>
    <property type="match status" value="1"/>
</dbReference>
<proteinExistence type="inferred from homology"/>
<dbReference type="GO" id="GO:0006281">
    <property type="term" value="P:DNA repair"/>
    <property type="evidence" value="ECO:0007669"/>
    <property type="project" value="UniProtKB-KW"/>
</dbReference>
<dbReference type="InterPro" id="IPR003151">
    <property type="entry name" value="PIK-rel_kinase_FAT"/>
</dbReference>
<evidence type="ECO:0000256" key="4">
    <source>
        <dbReference type="ARBA" id="ARBA00022527"/>
    </source>
</evidence>
<name>A0A830HJV7_9CHLO</name>
<keyword evidence="18" id="KW-1185">Reference proteome</keyword>
<feature type="domain" description="FATC" evidence="16">
    <location>
        <begin position="2896"/>
        <end position="2928"/>
    </location>
</feature>
<evidence type="ECO:0000256" key="12">
    <source>
        <dbReference type="ARBA" id="ARBA00024420"/>
    </source>
</evidence>
<comment type="caution">
    <text evidence="17">The sequence shown here is derived from an EMBL/GenBank/DDBJ whole genome shotgun (WGS) entry which is preliminary data.</text>
</comment>
<keyword evidence="7" id="KW-0227">DNA damage</keyword>
<keyword evidence="5" id="KW-0808">Transferase</keyword>
<keyword evidence="9" id="KW-0067">ATP-binding</keyword>
<evidence type="ECO:0000256" key="11">
    <source>
        <dbReference type="ARBA" id="ARBA00023242"/>
    </source>
</evidence>
<dbReference type="InterPro" id="IPR011009">
    <property type="entry name" value="Kinase-like_dom_sf"/>
</dbReference>
<dbReference type="GO" id="GO:0005634">
    <property type="term" value="C:nucleus"/>
    <property type="evidence" value="ECO:0007669"/>
    <property type="project" value="UniProtKB-SubCell"/>
</dbReference>
<comment type="subcellular location">
    <subcellularLocation>
        <location evidence="1">Nucleus</location>
    </subcellularLocation>
</comment>
<dbReference type="InterPro" id="IPR050517">
    <property type="entry name" value="DDR_Repair_Kinase"/>
</dbReference>
<dbReference type="InterPro" id="IPR057564">
    <property type="entry name" value="HEAT_ATR"/>
</dbReference>
<feature type="region of interest" description="Disordered" evidence="13">
    <location>
        <begin position="2217"/>
        <end position="2237"/>
    </location>
</feature>
<dbReference type="EC" id="2.7.11.1" evidence="3"/>